<feature type="transmembrane region" description="Helical" evidence="2">
    <location>
        <begin position="160"/>
        <end position="180"/>
    </location>
</feature>
<reference evidence="3" key="1">
    <citation type="submission" date="2020-01" db="EMBL/GenBank/DDBJ databases">
        <authorList>
            <person name="Meier V. D."/>
            <person name="Meier V D."/>
        </authorList>
    </citation>
    <scope>NUCLEOTIDE SEQUENCE</scope>
    <source>
        <strain evidence="3">HLG_WM_MAG_03</strain>
    </source>
</reference>
<keyword evidence="2" id="KW-1133">Transmembrane helix</keyword>
<keyword evidence="2" id="KW-0472">Membrane</keyword>
<dbReference type="EMBL" id="CACVAR010000340">
    <property type="protein sequence ID" value="CAA6822691.1"/>
    <property type="molecule type" value="Genomic_DNA"/>
</dbReference>
<gene>
    <name evidence="3" type="ORF">HELGO_WM56320</name>
</gene>
<evidence type="ECO:0008006" key="4">
    <source>
        <dbReference type="Google" id="ProtNLM"/>
    </source>
</evidence>
<organism evidence="3">
    <name type="scientific">uncultured Sulfurovum sp</name>
    <dbReference type="NCBI Taxonomy" id="269237"/>
    <lineage>
        <taxon>Bacteria</taxon>
        <taxon>Pseudomonadati</taxon>
        <taxon>Campylobacterota</taxon>
        <taxon>Epsilonproteobacteria</taxon>
        <taxon>Campylobacterales</taxon>
        <taxon>Sulfurovaceae</taxon>
        <taxon>Sulfurovum</taxon>
        <taxon>environmental samples</taxon>
    </lineage>
</organism>
<sequence length="312" mass="35660">MDKNHHLPIGHKLGGHYEIVQVLTEDEYEILYLVKDLHMGGQNVVLKELFLLAYTSRDDDNSVRVMAKSKQLFEETKKDVIHEIEVLKSNHLSTAAKVYGYFEENNTVYTIMEFINSSNFSVYLEANAKDAKDSKLEVSENSIEEKEQQEEIKEKPKSKIFLKLLLVSVVFLLGLAYYAYDMIQKDKEKAKNKSSTVTVVNEPINNLPLEDKVKEEEQLPSVLEVKEEVKKEKPEGASYIEEGDIPIAPVEALPEPPKEEVYEDTDASNDLEELIYTQEEQPVIQPPIIYEPSIEEVPSRQTPDLSLGTRIN</sequence>
<name>A0A6S6TI20_9BACT</name>
<evidence type="ECO:0000256" key="2">
    <source>
        <dbReference type="SAM" id="Phobius"/>
    </source>
</evidence>
<accession>A0A6S6TI20</accession>
<feature type="compositionally biased region" description="Polar residues" evidence="1">
    <location>
        <begin position="299"/>
        <end position="312"/>
    </location>
</feature>
<keyword evidence="2" id="KW-0812">Transmembrane</keyword>
<dbReference type="AlphaFoldDB" id="A0A6S6TI20"/>
<dbReference type="InterPro" id="IPR011009">
    <property type="entry name" value="Kinase-like_dom_sf"/>
</dbReference>
<feature type="region of interest" description="Disordered" evidence="1">
    <location>
        <begin position="289"/>
        <end position="312"/>
    </location>
</feature>
<evidence type="ECO:0000313" key="3">
    <source>
        <dbReference type="EMBL" id="CAA6822691.1"/>
    </source>
</evidence>
<proteinExistence type="predicted"/>
<dbReference type="SUPFAM" id="SSF56112">
    <property type="entry name" value="Protein kinase-like (PK-like)"/>
    <property type="match status" value="1"/>
</dbReference>
<dbReference type="Gene3D" id="1.10.510.10">
    <property type="entry name" value="Transferase(Phosphotransferase) domain 1"/>
    <property type="match status" value="1"/>
</dbReference>
<protein>
    <recommendedName>
        <fullName evidence="4">Serine/threonine protein kinase</fullName>
    </recommendedName>
</protein>
<evidence type="ECO:0000256" key="1">
    <source>
        <dbReference type="SAM" id="MobiDB-lite"/>
    </source>
</evidence>